<comment type="subcellular location">
    <subcellularLocation>
        <location evidence="1">Cell membrane</location>
        <topology evidence="1">Multi-pass membrane protein</topology>
    </subcellularLocation>
</comment>
<feature type="transmembrane region" description="Helical" evidence="6">
    <location>
        <begin position="40"/>
        <end position="70"/>
    </location>
</feature>
<evidence type="ECO:0000256" key="4">
    <source>
        <dbReference type="ARBA" id="ARBA00022989"/>
    </source>
</evidence>
<keyword evidence="5 6" id="KW-0472">Membrane</keyword>
<keyword evidence="7" id="KW-0732">Signal</keyword>
<evidence type="ECO:0000256" key="7">
    <source>
        <dbReference type="SAM" id="SignalP"/>
    </source>
</evidence>
<dbReference type="GO" id="GO:0005886">
    <property type="term" value="C:plasma membrane"/>
    <property type="evidence" value="ECO:0007669"/>
    <property type="project" value="UniProtKB-SubCell"/>
</dbReference>
<feature type="chain" id="PRO_5037561486" evidence="7">
    <location>
        <begin position="29"/>
        <end position="334"/>
    </location>
</feature>
<keyword evidence="3 6" id="KW-0812">Transmembrane</keyword>
<evidence type="ECO:0000256" key="2">
    <source>
        <dbReference type="ARBA" id="ARBA00022475"/>
    </source>
</evidence>
<evidence type="ECO:0000256" key="6">
    <source>
        <dbReference type="SAM" id="Phobius"/>
    </source>
</evidence>
<feature type="transmembrane region" description="Helical" evidence="6">
    <location>
        <begin position="214"/>
        <end position="235"/>
    </location>
</feature>
<evidence type="ECO:0000256" key="3">
    <source>
        <dbReference type="ARBA" id="ARBA00022692"/>
    </source>
</evidence>
<name>A0A974PNM9_9HYPH</name>
<dbReference type="PANTHER" id="PTHR30482:SF18">
    <property type="entry name" value="BRANCHED AMINO ACID TRANSPORT SYSTEM PERMEASE"/>
    <property type="match status" value="1"/>
</dbReference>
<dbReference type="KEGG" id="xdi:EZH22_00310"/>
<keyword evidence="4 6" id="KW-1133">Transmembrane helix</keyword>
<dbReference type="InterPro" id="IPR043428">
    <property type="entry name" value="LivM-like"/>
</dbReference>
<feature type="transmembrane region" description="Helical" evidence="6">
    <location>
        <begin position="112"/>
        <end position="132"/>
    </location>
</feature>
<proteinExistence type="predicted"/>
<feature type="transmembrane region" description="Helical" evidence="6">
    <location>
        <begin position="247"/>
        <end position="274"/>
    </location>
</feature>
<sequence>MPAPCSLLSTRRAALAAMVALATAVPLAAPVELVDRLTFAAIYGVAGLGVGLLLGQCGILNLAQAVFYGIGAYASAYGCVELGWPPVAGILAGMAVSGALAGLIGWPTLRLNGYFLALATLALCIAGGELFFEWDWLTGGSYGIGGIPALDFAIVRFDKPEKFYYLAWGVLALALVLARNLIASRDGLAAQAMRDAPDAAAVLSIDMHALKVKMFVLSAMLGALAGSLFAHYVSFVSVQSFGVERSILFLLVPVLGGARALSGIIIGALFVALVPEVLSAFGEIHHVLFGLALVAVVILCPEGLAGLWTRLRGARRPARRPAPVTTAKEVEHVA</sequence>
<organism evidence="8 9">
    <name type="scientific">Xanthobacter dioxanivorans</name>
    <dbReference type="NCBI Taxonomy" id="2528964"/>
    <lineage>
        <taxon>Bacteria</taxon>
        <taxon>Pseudomonadati</taxon>
        <taxon>Pseudomonadota</taxon>
        <taxon>Alphaproteobacteria</taxon>
        <taxon>Hyphomicrobiales</taxon>
        <taxon>Xanthobacteraceae</taxon>
        <taxon>Xanthobacter</taxon>
    </lineage>
</organism>
<dbReference type="GO" id="GO:0015658">
    <property type="term" value="F:branched-chain amino acid transmembrane transporter activity"/>
    <property type="evidence" value="ECO:0007669"/>
    <property type="project" value="InterPro"/>
</dbReference>
<protein>
    <submittedName>
        <fullName evidence="8">Branched-chain amino acid ABC transporter permease</fullName>
    </submittedName>
</protein>
<feature type="signal peptide" evidence="7">
    <location>
        <begin position="1"/>
        <end position="28"/>
    </location>
</feature>
<dbReference type="Proteomes" id="UP000596427">
    <property type="component" value="Chromosome"/>
</dbReference>
<accession>A0A974PNM9</accession>
<dbReference type="CDD" id="cd06581">
    <property type="entry name" value="TM_PBP1_LivM_like"/>
    <property type="match status" value="1"/>
</dbReference>
<evidence type="ECO:0000256" key="1">
    <source>
        <dbReference type="ARBA" id="ARBA00004651"/>
    </source>
</evidence>
<evidence type="ECO:0000256" key="5">
    <source>
        <dbReference type="ARBA" id="ARBA00023136"/>
    </source>
</evidence>
<feature type="transmembrane region" description="Helical" evidence="6">
    <location>
        <begin position="286"/>
        <end position="309"/>
    </location>
</feature>
<dbReference type="Pfam" id="PF02653">
    <property type="entry name" value="BPD_transp_2"/>
    <property type="match status" value="1"/>
</dbReference>
<dbReference type="RefSeq" id="WP_203193853.1">
    <property type="nucleotide sequence ID" value="NZ_CP063362.1"/>
</dbReference>
<feature type="transmembrane region" description="Helical" evidence="6">
    <location>
        <begin position="163"/>
        <end position="182"/>
    </location>
</feature>
<evidence type="ECO:0000313" key="9">
    <source>
        <dbReference type="Proteomes" id="UP000596427"/>
    </source>
</evidence>
<dbReference type="AlphaFoldDB" id="A0A974PNM9"/>
<feature type="transmembrane region" description="Helical" evidence="6">
    <location>
        <begin position="82"/>
        <end position="106"/>
    </location>
</feature>
<gene>
    <name evidence="8" type="ORF">EZH22_00310</name>
</gene>
<reference evidence="8 9" key="1">
    <citation type="submission" date="2020-10" db="EMBL/GenBank/DDBJ databases">
        <title>Degradation of 1,4-Dioxane by Xanthobacter sp. YN2, via a Novel Group-2 Soluble Di-Iron Monooxygenase.</title>
        <authorList>
            <person name="Ma F."/>
            <person name="Wang Y."/>
            <person name="Yang J."/>
            <person name="Guo H."/>
            <person name="Su D."/>
            <person name="Yu L."/>
        </authorList>
    </citation>
    <scope>NUCLEOTIDE SEQUENCE [LARGE SCALE GENOMIC DNA]</scope>
    <source>
        <strain evidence="8 9">YN2</strain>
    </source>
</reference>
<keyword evidence="2" id="KW-1003">Cell membrane</keyword>
<evidence type="ECO:0000313" key="8">
    <source>
        <dbReference type="EMBL" id="QRG06943.1"/>
    </source>
</evidence>
<dbReference type="EMBL" id="CP063362">
    <property type="protein sequence ID" value="QRG06943.1"/>
    <property type="molecule type" value="Genomic_DNA"/>
</dbReference>
<dbReference type="InterPro" id="IPR001851">
    <property type="entry name" value="ABC_transp_permease"/>
</dbReference>
<dbReference type="PANTHER" id="PTHR30482">
    <property type="entry name" value="HIGH-AFFINITY BRANCHED-CHAIN AMINO ACID TRANSPORT SYSTEM PERMEASE"/>
    <property type="match status" value="1"/>
</dbReference>
<keyword evidence="9" id="KW-1185">Reference proteome</keyword>